<evidence type="ECO:0000259" key="5">
    <source>
        <dbReference type="Pfam" id="PF03968"/>
    </source>
</evidence>
<keyword evidence="2 4" id="KW-0472">Membrane</keyword>
<dbReference type="RefSeq" id="WP_108900190.1">
    <property type="nucleotide sequence ID" value="NZ_CP029185.2"/>
</dbReference>
<evidence type="ECO:0000256" key="4">
    <source>
        <dbReference type="HAMAP-Rule" id="MF_01411"/>
    </source>
</evidence>
<evidence type="ECO:0000256" key="1">
    <source>
        <dbReference type="ARBA" id="ARBA00022729"/>
    </source>
</evidence>
<proteinExistence type="inferred from homology"/>
<dbReference type="Gene3D" id="2.60.450.10">
    <property type="entry name" value="Lipopolysaccharide (LPS) transport protein A like domain"/>
    <property type="match status" value="1"/>
</dbReference>
<dbReference type="Proteomes" id="UP000244908">
    <property type="component" value="Chromosome"/>
</dbReference>
<dbReference type="InterPro" id="IPR007543">
    <property type="entry name" value="LptD_C"/>
</dbReference>
<dbReference type="AlphaFoldDB" id="A0A2Y9TWQ4"/>
<dbReference type="HAMAP" id="MF_01411">
    <property type="entry name" value="LPS_assembly_LptD"/>
    <property type="match status" value="1"/>
</dbReference>
<feature type="domain" description="LptD C-terminal" evidence="6">
    <location>
        <begin position="307"/>
        <end position="702"/>
    </location>
</feature>
<dbReference type="GO" id="GO:0009279">
    <property type="term" value="C:cell outer membrane"/>
    <property type="evidence" value="ECO:0007669"/>
    <property type="project" value="UniProtKB-SubCell"/>
</dbReference>
<keyword evidence="8" id="KW-1185">Reference proteome</keyword>
<dbReference type="PANTHER" id="PTHR30189">
    <property type="entry name" value="LPS-ASSEMBLY PROTEIN"/>
    <property type="match status" value="1"/>
</dbReference>
<dbReference type="GO" id="GO:1990351">
    <property type="term" value="C:transporter complex"/>
    <property type="evidence" value="ECO:0007669"/>
    <property type="project" value="TreeGrafter"/>
</dbReference>
<accession>A0A2Y9TWQ4</accession>
<comment type="caution">
    <text evidence="4">Lacks conserved residue(s) required for the propagation of feature annotation.</text>
</comment>
<dbReference type="KEGG" id="lpv:HYN51_05795"/>
<keyword evidence="1 4" id="KW-0732">Signal</keyword>
<dbReference type="InterPro" id="IPR020889">
    <property type="entry name" value="LipoPS_assembly_LptD"/>
</dbReference>
<name>A0A2Y9TWQ4_9GAMM</name>
<dbReference type="Pfam" id="PF04453">
    <property type="entry name" value="LptD"/>
    <property type="match status" value="1"/>
</dbReference>
<dbReference type="InterPro" id="IPR050218">
    <property type="entry name" value="LptD"/>
</dbReference>
<evidence type="ECO:0000259" key="6">
    <source>
        <dbReference type="Pfam" id="PF04453"/>
    </source>
</evidence>
<dbReference type="EMBL" id="CP029185">
    <property type="protein sequence ID" value="AWH88115.1"/>
    <property type="molecule type" value="Genomic_DNA"/>
</dbReference>
<gene>
    <name evidence="4" type="primary">lptD</name>
    <name evidence="7" type="ORF">HYN51_05795</name>
</gene>
<feature type="signal peptide" evidence="4">
    <location>
        <begin position="1"/>
        <end position="24"/>
    </location>
</feature>
<dbReference type="OrthoDB" id="9760225at2"/>
<dbReference type="Pfam" id="PF03968">
    <property type="entry name" value="LptD_N"/>
    <property type="match status" value="1"/>
</dbReference>
<evidence type="ECO:0000256" key="2">
    <source>
        <dbReference type="ARBA" id="ARBA00023136"/>
    </source>
</evidence>
<protein>
    <recommendedName>
        <fullName evidence="4">LPS-assembly protein LptD</fullName>
    </recommendedName>
</protein>
<feature type="domain" description="Organic solvent tolerance-like N-terminal" evidence="5">
    <location>
        <begin position="53"/>
        <end position="194"/>
    </location>
</feature>
<evidence type="ECO:0000313" key="8">
    <source>
        <dbReference type="Proteomes" id="UP000244908"/>
    </source>
</evidence>
<dbReference type="GO" id="GO:0043165">
    <property type="term" value="P:Gram-negative-bacterium-type cell outer membrane assembly"/>
    <property type="evidence" value="ECO:0007669"/>
    <property type="project" value="UniProtKB-UniRule"/>
</dbReference>
<organism evidence="7 8">
    <name type="scientific">Limnobaculum parvum</name>
    <dbReference type="NCBI Taxonomy" id="2172103"/>
    <lineage>
        <taxon>Bacteria</taxon>
        <taxon>Pseudomonadati</taxon>
        <taxon>Pseudomonadota</taxon>
        <taxon>Gammaproteobacteria</taxon>
        <taxon>Enterobacterales</taxon>
        <taxon>Budviciaceae</taxon>
        <taxon>Limnobaculum</taxon>
    </lineage>
</organism>
<evidence type="ECO:0000256" key="3">
    <source>
        <dbReference type="ARBA" id="ARBA00023237"/>
    </source>
</evidence>
<feature type="chain" id="PRO_5016184237" description="LPS-assembly protein LptD" evidence="4">
    <location>
        <begin position="25"/>
        <end position="790"/>
    </location>
</feature>
<reference evidence="7 8" key="1">
    <citation type="journal article" date="2019" name="Int. J. Syst. Evol. Microbiol.">
        <title>Limnobaculum parvum gen. nov., sp. nov., isolated from a freshwater lake.</title>
        <authorList>
            <person name="Baek C."/>
            <person name="Shin S.K."/>
            <person name="Yi H."/>
        </authorList>
    </citation>
    <scope>NUCLEOTIDE SEQUENCE [LARGE SCALE GENOMIC DNA]</scope>
    <source>
        <strain evidence="7 8">HYN0051</strain>
    </source>
</reference>
<keyword evidence="3 4" id="KW-0998">Cell outer membrane</keyword>
<dbReference type="PANTHER" id="PTHR30189:SF1">
    <property type="entry name" value="LPS-ASSEMBLY PROTEIN LPTD"/>
    <property type="match status" value="1"/>
</dbReference>
<comment type="similarity">
    <text evidence="4">Belongs to the LptD family.</text>
</comment>
<dbReference type="InterPro" id="IPR005653">
    <property type="entry name" value="OstA-like_N"/>
</dbReference>
<comment type="function">
    <text evidence="4">Together with LptE, is involved in the assembly of lipopolysaccharide (LPS) at the surface of the outer membrane.</text>
</comment>
<dbReference type="GO" id="GO:0015920">
    <property type="term" value="P:lipopolysaccharide transport"/>
    <property type="evidence" value="ECO:0007669"/>
    <property type="project" value="InterPro"/>
</dbReference>
<comment type="subcellular location">
    <subcellularLocation>
        <location evidence="4">Cell outer membrane</location>
    </subcellularLocation>
</comment>
<comment type="subunit">
    <text evidence="4">Component of the lipopolysaccharide transport and assembly complex. Interacts with LptE and LptA.</text>
</comment>
<dbReference type="NCBIfam" id="NF002997">
    <property type="entry name" value="PRK03761.1"/>
    <property type="match status" value="1"/>
</dbReference>
<sequence length="790" mass="90205" precursor="true">MKKRYPTLLATTIWMALYSQNALANPLAEQCRLGIPIYERPLMSGDPNALPVNIESDDSQVNYPESAMFTGNVIVEQGNRLMVADQAEVNQTEQPGQSEPIRTVTATGNVKYDDNMIKLSGPKAWSNLNTKDTDLYQGNYQMVGRQGRGQADTMKLRENNRYAILENGTFTSCLPDDNSWSVVGSEIIHDNEEELAEIWNARFKIGPVPVFYSPYLQLPTGNKRRSGFLLPNAKYGNNSGFEFILPYYWNIAPNFDATISPHYIQQRGMQFQNEFRYLLTPGAGIMEFDWLKSDDQYASDFPSADNTDRWLFYWNHNGVMDQNWRFSIDYTKLSDSRYLSDFTSEYGSSTDGYATQKYSVGYANQNWDATVAMKKFQIFATGGNVNAYRAEPQIDINNYLYDIGGFDLHTYGQLSKFTSENPNNPTAVRAHIEPTFNYPIANDWGSIDSEFKLMATHYEQDFSDNFYKYYGTSAPHLEDSVNRVLPQYKIAGKVVFDRPMDTWQDFTQTLEPRVQYLYVPYKDQSDIYVYDSTLLQSDYTGLFRDRTYSGLDRIASANQVTTGLTTRIYDDRQNERFNASIGQIYFFEKSRTGDNDYYSNKIDQNKETGSVVWAADSYWKIDSNFGLRGGVQYDTRLDTFAVGNAVAEYRKDSERVVQLSYRYASKEYVSAMTTNISNGYTAYNQDISQVGGIATWPIADRWSVTSAYYYDTKLKQSADGLIGVQYNTCCWAIGVGYERKIIGWNSKGDFQSDYDNKVSFNIELRGLSGNHNLGGSKMLRTGILPYQQAF</sequence>
<evidence type="ECO:0000313" key="7">
    <source>
        <dbReference type="EMBL" id="AWH88115.1"/>
    </source>
</evidence>